<feature type="region of interest" description="Disordered" evidence="1">
    <location>
        <begin position="1058"/>
        <end position="1085"/>
    </location>
</feature>
<gene>
    <name evidence="2" type="ORF">CSKR_106716</name>
</gene>
<reference evidence="2 3" key="2">
    <citation type="journal article" date="2021" name="Genomics">
        <title>High-quality reference genome for Clonorchis sinensis.</title>
        <authorList>
            <person name="Young N.D."/>
            <person name="Stroehlein A.J."/>
            <person name="Kinkar L."/>
            <person name="Wang T."/>
            <person name="Sohn W.M."/>
            <person name="Chang B.C.H."/>
            <person name="Kaur P."/>
            <person name="Weisz D."/>
            <person name="Dudchenko O."/>
            <person name="Aiden E.L."/>
            <person name="Korhonen P.K."/>
            <person name="Gasser R.B."/>
        </authorList>
    </citation>
    <scope>NUCLEOTIDE SEQUENCE [LARGE SCALE GENOMIC DNA]</scope>
    <source>
        <strain evidence="2">Cs-k2</strain>
    </source>
</reference>
<feature type="region of interest" description="Disordered" evidence="1">
    <location>
        <begin position="254"/>
        <end position="442"/>
    </location>
</feature>
<sequence length="1102" mass="121746">MSESGETGDPSGGYAKEGYVFSEDLDTGTHILIGDRHAQNESLEHTSLKNDESQNDLTHEMPDTLESPSSSNMEQQGNDNGNTIPAESSKEGEMENLQRYSLTVGMSPTEEDVDSRGEAASFEEKAEEFAVDNNEPLANQTSNVRLMSTDDITAHPEAGHSQTDLLSTESQQPVTTADTAVVSEEATVCLLPTEEESQVSFRAHSESENPIDKKITDTEVSIAFPESSITTHELTVASEPFSVEDDQEAFKIVDENRDGSERVDAAQTSDESNLLTTTSQSIKDVVRGDDGENDQSDEVNYADENPPVSVNTDTQETNEEEPVYGDNLSQESPYDSTSALIFENAPGETVVEISEHPTSETFTDGRISSDNQQLETEPPFVTEQADDGSVEMVSKLDEVSNASPIETEESQTNNQERDSIDTQDTEEKTPIVMEPESAPEGVNEINLDEASEPGEIAADGLTMNPELTGLQLENEVNLTEQHFGEMHAAPDFETGVESEEVFADESQALRPITSEYASDQLEQELPEKISASSLIRNCAAEYFSEDITAGVLELTGEPHTEQTHESVVQEYDTHTVQMSEVTVSSSVQDSVKKPDKWDTHLMSDTGDDEVIFESSTNGVQDGVLEEQYSFEQSKPETTHDQQSSEYLNENFGVLESDENVTGTEPRTSTERHAEILRKSSIQLEELSEMTVPSPVQLFAKESDHLYSISVPSDKNILSVESKICEDQGEISDNDELQPTKKEVPTEIPCQDVCIEPTNGEETVAFLEPIDDTKMVAKELHVEASLEGSIPERISLSEKSLSGAPPVVKSLPEVHDNRVSDSNNWATRPSLFEAHEISHRTVPQEFALGKEIEVDRSVQVENKIGEIHIDISDAALTTGLNGYASTLGDDANKENLVKEHQSRGLDKRPLLERQQRSRTLDPRIMSDWAAGYSDSKRRAATLGRNGSRKRPRLQPKPAPNDDYLFPDSVTPSKVDKNLSMRSLSEGLPEGTYDVPYIDDDAFLPRQLRDSANQNGNIDDDSEYSSDGGAWYWQPPNYYQIHLDPNHIADTNECATTPRFMHPAKSSPSAEDDRKLIDAKEPKKRRKKNRLFGLCSCVSRQSKS</sequence>
<feature type="compositionally biased region" description="Acidic residues" evidence="1">
    <location>
        <begin position="291"/>
        <end position="301"/>
    </location>
</feature>
<feature type="compositionally biased region" description="Polar residues" evidence="1">
    <location>
        <begin position="160"/>
        <end position="177"/>
    </location>
</feature>
<evidence type="ECO:0000313" key="3">
    <source>
        <dbReference type="Proteomes" id="UP000286415"/>
    </source>
</evidence>
<feature type="compositionally biased region" description="Basic and acidic residues" evidence="1">
    <location>
        <begin position="1069"/>
        <end position="1079"/>
    </location>
</feature>
<dbReference type="EMBL" id="NIRI02000042">
    <property type="protein sequence ID" value="KAG5452290.1"/>
    <property type="molecule type" value="Genomic_DNA"/>
</dbReference>
<feature type="compositionally biased region" description="Basic and acidic residues" evidence="1">
    <location>
        <begin position="254"/>
        <end position="264"/>
    </location>
</feature>
<feature type="compositionally biased region" description="Basic and acidic residues" evidence="1">
    <location>
        <begin position="203"/>
        <end position="216"/>
    </location>
</feature>
<organism evidence="2 3">
    <name type="scientific">Clonorchis sinensis</name>
    <name type="common">Chinese liver fluke</name>
    <dbReference type="NCBI Taxonomy" id="79923"/>
    <lineage>
        <taxon>Eukaryota</taxon>
        <taxon>Metazoa</taxon>
        <taxon>Spiralia</taxon>
        <taxon>Lophotrochozoa</taxon>
        <taxon>Platyhelminthes</taxon>
        <taxon>Trematoda</taxon>
        <taxon>Digenea</taxon>
        <taxon>Opisthorchiida</taxon>
        <taxon>Opisthorchiata</taxon>
        <taxon>Opisthorchiidae</taxon>
        <taxon>Clonorchis</taxon>
    </lineage>
</organism>
<evidence type="ECO:0000256" key="1">
    <source>
        <dbReference type="SAM" id="MobiDB-lite"/>
    </source>
</evidence>
<feature type="region of interest" description="Disordered" evidence="1">
    <location>
        <begin position="1"/>
        <end position="20"/>
    </location>
</feature>
<feature type="region of interest" description="Disordered" evidence="1">
    <location>
        <begin position="935"/>
        <end position="976"/>
    </location>
</feature>
<feature type="compositionally biased region" description="Basic and acidic residues" evidence="1">
    <location>
        <begin position="33"/>
        <end position="62"/>
    </location>
</feature>
<feature type="compositionally biased region" description="Polar residues" evidence="1">
    <location>
        <begin position="327"/>
        <end position="339"/>
    </location>
</feature>
<feature type="region of interest" description="Disordered" evidence="1">
    <location>
        <begin position="898"/>
        <end position="917"/>
    </location>
</feature>
<reference evidence="2 3" key="1">
    <citation type="journal article" date="2018" name="Biotechnol. Adv.">
        <title>Improved genomic resources and new bioinformatic workflow for the carcinogenic parasite Clonorchis sinensis: Biotechnological implications.</title>
        <authorList>
            <person name="Wang D."/>
            <person name="Korhonen P.K."/>
            <person name="Gasser R.B."/>
            <person name="Young N.D."/>
        </authorList>
    </citation>
    <scope>NUCLEOTIDE SEQUENCE [LARGE SCALE GENOMIC DNA]</scope>
    <source>
        <strain evidence="2">Cs-k2</strain>
    </source>
</reference>
<comment type="caution">
    <text evidence="2">The sequence shown here is derived from an EMBL/GenBank/DDBJ whole genome shotgun (WGS) entry which is preliminary data.</text>
</comment>
<dbReference type="AlphaFoldDB" id="A0A8T1MT97"/>
<dbReference type="Proteomes" id="UP000286415">
    <property type="component" value="Unassembled WGS sequence"/>
</dbReference>
<feature type="compositionally biased region" description="Polar residues" evidence="1">
    <location>
        <begin position="266"/>
        <end position="282"/>
    </location>
</feature>
<dbReference type="OrthoDB" id="6270660at2759"/>
<feature type="compositionally biased region" description="Basic and acidic residues" evidence="1">
    <location>
        <begin position="114"/>
        <end position="128"/>
    </location>
</feature>
<feature type="region of interest" description="Disordered" evidence="1">
    <location>
        <begin position="195"/>
        <end position="216"/>
    </location>
</feature>
<protein>
    <submittedName>
        <fullName evidence="2">Uncharacterized protein</fullName>
    </submittedName>
</protein>
<feature type="compositionally biased region" description="Polar residues" evidence="1">
    <location>
        <begin position="359"/>
        <end position="375"/>
    </location>
</feature>
<accession>A0A8T1MT97</accession>
<proteinExistence type="predicted"/>
<feature type="compositionally biased region" description="Basic and acidic residues" evidence="1">
    <location>
        <begin position="415"/>
        <end position="429"/>
    </location>
</feature>
<feature type="compositionally biased region" description="Polar residues" evidence="1">
    <location>
        <begin position="66"/>
        <end position="86"/>
    </location>
</feature>
<evidence type="ECO:0000313" key="2">
    <source>
        <dbReference type="EMBL" id="KAG5452290.1"/>
    </source>
</evidence>
<feature type="region of interest" description="Disordered" evidence="1">
    <location>
        <begin position="32"/>
        <end position="140"/>
    </location>
</feature>
<name>A0A8T1MT97_CLOSI</name>
<feature type="compositionally biased region" description="Polar residues" evidence="1">
    <location>
        <begin position="400"/>
        <end position="414"/>
    </location>
</feature>
<feature type="region of interest" description="Disordered" evidence="1">
    <location>
        <begin position="153"/>
        <end position="177"/>
    </location>
</feature>
<keyword evidence="3" id="KW-1185">Reference proteome</keyword>